<dbReference type="Pfam" id="PF00384">
    <property type="entry name" value="Molybdopterin"/>
    <property type="match status" value="1"/>
</dbReference>
<dbReference type="InterPro" id="IPR037946">
    <property type="entry name" value="MopB_CT_Tetrathionate"/>
</dbReference>
<dbReference type="InterPro" id="IPR006656">
    <property type="entry name" value="Mopterin_OxRdtase"/>
</dbReference>
<dbReference type="InterPro" id="IPR006963">
    <property type="entry name" value="Mopterin_OxRdtase_4Fe-4S_dom"/>
</dbReference>
<dbReference type="CDD" id="cd02757">
    <property type="entry name" value="MopB_Arsenate-R"/>
    <property type="match status" value="1"/>
</dbReference>
<evidence type="ECO:0000256" key="6">
    <source>
        <dbReference type="ARBA" id="ARBA00022729"/>
    </source>
</evidence>
<keyword evidence="8" id="KW-0408">Iron</keyword>
<dbReference type="PROSITE" id="PS51318">
    <property type="entry name" value="TAT"/>
    <property type="match status" value="1"/>
</dbReference>
<dbReference type="Gene3D" id="2.20.25.90">
    <property type="entry name" value="ADC-like domains"/>
    <property type="match status" value="1"/>
</dbReference>
<evidence type="ECO:0000256" key="4">
    <source>
        <dbReference type="ARBA" id="ARBA00022505"/>
    </source>
</evidence>
<evidence type="ECO:0000313" key="12">
    <source>
        <dbReference type="Proteomes" id="UP000190625"/>
    </source>
</evidence>
<dbReference type="OrthoDB" id="9803192at2"/>
<keyword evidence="5" id="KW-0479">Metal-binding</keyword>
<dbReference type="SUPFAM" id="SSF53706">
    <property type="entry name" value="Formate dehydrogenase/DMSO reductase, domains 1-3"/>
    <property type="match status" value="1"/>
</dbReference>
<dbReference type="Pfam" id="PF04879">
    <property type="entry name" value="Molybdop_Fe4S4"/>
    <property type="match status" value="1"/>
</dbReference>
<dbReference type="InterPro" id="IPR006311">
    <property type="entry name" value="TAT_signal"/>
</dbReference>
<dbReference type="EMBL" id="FUWM01000018">
    <property type="protein sequence ID" value="SJZ89542.1"/>
    <property type="molecule type" value="Genomic_DNA"/>
</dbReference>
<evidence type="ECO:0000256" key="2">
    <source>
        <dbReference type="ARBA" id="ARBA00010312"/>
    </source>
</evidence>
<evidence type="ECO:0000259" key="10">
    <source>
        <dbReference type="PROSITE" id="PS51669"/>
    </source>
</evidence>
<gene>
    <name evidence="11" type="ORF">SAMN02745118_02132</name>
</gene>
<comment type="cofactor">
    <cofactor evidence="1">
        <name>[4Fe-4S] cluster</name>
        <dbReference type="ChEBI" id="CHEBI:49883"/>
    </cofactor>
</comment>
<accession>A0A1T4PDF5</accession>
<dbReference type="GO" id="GO:0043546">
    <property type="term" value="F:molybdopterin cofactor binding"/>
    <property type="evidence" value="ECO:0007669"/>
    <property type="project" value="InterPro"/>
</dbReference>
<proteinExistence type="inferred from homology"/>
<dbReference type="AlphaFoldDB" id="A0A1T4PDF5"/>
<keyword evidence="7" id="KW-0560">Oxidoreductase</keyword>
<comment type="similarity">
    <text evidence="2">Belongs to the prokaryotic molybdopterin-containing oxidoreductase family.</text>
</comment>
<dbReference type="Gene3D" id="3.40.228.10">
    <property type="entry name" value="Dimethylsulfoxide Reductase, domain 2"/>
    <property type="match status" value="1"/>
</dbReference>
<evidence type="ECO:0000256" key="3">
    <source>
        <dbReference type="ARBA" id="ARBA00022485"/>
    </source>
</evidence>
<evidence type="ECO:0000256" key="8">
    <source>
        <dbReference type="ARBA" id="ARBA00023004"/>
    </source>
</evidence>
<dbReference type="SUPFAM" id="SSF50692">
    <property type="entry name" value="ADC-like"/>
    <property type="match status" value="1"/>
</dbReference>
<dbReference type="InterPro" id="IPR027467">
    <property type="entry name" value="MopterinOxRdtase_cofactor_BS"/>
</dbReference>
<dbReference type="GO" id="GO:0046872">
    <property type="term" value="F:metal ion binding"/>
    <property type="evidence" value="ECO:0007669"/>
    <property type="project" value="UniProtKB-KW"/>
</dbReference>
<dbReference type="PANTHER" id="PTHR43742">
    <property type="entry name" value="TRIMETHYLAMINE-N-OXIDE REDUCTASE"/>
    <property type="match status" value="1"/>
</dbReference>
<evidence type="ECO:0000313" key="11">
    <source>
        <dbReference type="EMBL" id="SJZ89542.1"/>
    </source>
</evidence>
<dbReference type="Pfam" id="PF01568">
    <property type="entry name" value="Molydop_binding"/>
    <property type="match status" value="1"/>
</dbReference>
<dbReference type="GO" id="GO:0051539">
    <property type="term" value="F:4 iron, 4 sulfur cluster binding"/>
    <property type="evidence" value="ECO:0007669"/>
    <property type="project" value="UniProtKB-KW"/>
</dbReference>
<dbReference type="RefSeq" id="WP_078810580.1">
    <property type="nucleotide sequence ID" value="NZ_FUWM01000018.1"/>
</dbReference>
<dbReference type="PROSITE" id="PS00551">
    <property type="entry name" value="MOLYBDOPTERIN_PROK_1"/>
    <property type="match status" value="1"/>
</dbReference>
<name>A0A1T4PDF5_9FIRM</name>
<dbReference type="Gene3D" id="3.40.50.740">
    <property type="match status" value="1"/>
</dbReference>
<dbReference type="InterPro" id="IPR050612">
    <property type="entry name" value="Prok_Mopterin_Oxidored"/>
</dbReference>
<sequence length="848" mass="95749">MKLTRRDFLKVSATTTGGLVALGATGCKRNPALSSLAKDDSNSIDGGEWKPTTCQGCTTWCPVEVKVVDGRAIKVKGNRYSKAHNGNICPRGHMSLQQVYDPDRIKVPMKRTNPKKGRNEDPKFVPITWDEAIEEIADRMLELRENNETHKYVTFRGRYTYMRDIIYGKFTKIFGSPNGISHSAICAEAEKFGSYYTEAYWGYRDYDLENTKYVLLWGADPLASNRQVPHSINAWGDVLDQAGVAVMDPRLSATAAKADEWLPVIPGEDGALAIAMAHVILAKGLWNKEFVGDFVDGKNRFKVGEEVDESTFKENYTNGVVKWWNLGLKDKTPQWAAKRSGISAKQIERVATDFAKAGPNVISWLATGASMHVRGGYTAMAAHALNGLVGSVDNKGGSIRHSDIPVDDFPGYKKYLDKVAKKGLEHHKMDQRGYKEFPALKKGKSGKGVVTNNAADAILDEEPYEIKVAIGYWNNFAFSCSGTDRWEEALTKLPFFVHITTNPAEMTQFADIVLPAAQHKYEKFGYVKSKANTHAYVTMNQPVIEPLWDVKMDETEVPWLIAEKMAEKGYDKLIKYFKTEIKDPETGKSPANEYEFSEYALKIRTQPLWDPKIKVNGDQINGWKEFRKLGVWNSESYKFKQNWDDFGTKTGKFEFYSETLKKALGKHAKKHHTDIDDILETCKYEARGELAFVPHYEEAYRWGEEREYPFVFFEHRSRLNREARSANCNWYQELKDVDPGDEAWNDVAKINPKDAKKLGIKTGDKIKLISPTGEIECEAKLWEGVRSGTVGKCYGQGHWAYGKVASEDYKNKLPRGGNNNEILPPDYERLSGSTARHGGVTRIKIKKI</sequence>
<evidence type="ECO:0000256" key="5">
    <source>
        <dbReference type="ARBA" id="ARBA00022723"/>
    </source>
</evidence>
<dbReference type="PROSITE" id="PS51257">
    <property type="entry name" value="PROKAR_LIPOPROTEIN"/>
    <property type="match status" value="1"/>
</dbReference>
<dbReference type="Gene3D" id="2.40.40.20">
    <property type="match status" value="1"/>
</dbReference>
<dbReference type="PROSITE" id="PS51669">
    <property type="entry name" value="4FE4S_MOW_BIS_MGD"/>
    <property type="match status" value="1"/>
</dbReference>
<dbReference type="CDD" id="cd02780">
    <property type="entry name" value="MopB_CT_Tetrathionate_Arsenate-R"/>
    <property type="match status" value="1"/>
</dbReference>
<organism evidence="11 12">
    <name type="scientific">Selenihalanaerobacter shriftii</name>
    <dbReference type="NCBI Taxonomy" id="142842"/>
    <lineage>
        <taxon>Bacteria</taxon>
        <taxon>Bacillati</taxon>
        <taxon>Bacillota</taxon>
        <taxon>Clostridia</taxon>
        <taxon>Halanaerobiales</taxon>
        <taxon>Halobacteroidaceae</taxon>
        <taxon>Selenihalanaerobacter</taxon>
    </lineage>
</organism>
<dbReference type="STRING" id="142842.SAMN02745118_02132"/>
<keyword evidence="9" id="KW-0411">Iron-sulfur</keyword>
<evidence type="ECO:0000256" key="9">
    <source>
        <dbReference type="ARBA" id="ARBA00023014"/>
    </source>
</evidence>
<dbReference type="InterPro" id="IPR009010">
    <property type="entry name" value="Asp_de-COase-like_dom_sf"/>
</dbReference>
<dbReference type="InterPro" id="IPR019546">
    <property type="entry name" value="TAT_signal_bac_arc"/>
</dbReference>
<dbReference type="Proteomes" id="UP000190625">
    <property type="component" value="Unassembled WGS sequence"/>
</dbReference>
<keyword evidence="3" id="KW-0004">4Fe-4S</keyword>
<reference evidence="12" key="1">
    <citation type="submission" date="2017-02" db="EMBL/GenBank/DDBJ databases">
        <authorList>
            <person name="Varghese N."/>
            <person name="Submissions S."/>
        </authorList>
    </citation>
    <scope>NUCLEOTIDE SEQUENCE [LARGE SCALE GENOMIC DNA]</scope>
    <source>
        <strain evidence="12">ATCC BAA-73</strain>
    </source>
</reference>
<keyword evidence="6" id="KW-0732">Signal</keyword>
<keyword evidence="12" id="KW-1185">Reference proteome</keyword>
<feature type="domain" description="4Fe-4S Mo/W bis-MGD-type" evidence="10">
    <location>
        <begin position="47"/>
        <end position="103"/>
    </location>
</feature>
<dbReference type="NCBIfam" id="TIGR01409">
    <property type="entry name" value="TAT_signal_seq"/>
    <property type="match status" value="1"/>
</dbReference>
<evidence type="ECO:0000256" key="7">
    <source>
        <dbReference type="ARBA" id="ARBA00023002"/>
    </source>
</evidence>
<dbReference type="PANTHER" id="PTHR43742:SF9">
    <property type="entry name" value="TETRATHIONATE REDUCTASE SUBUNIT A"/>
    <property type="match status" value="1"/>
</dbReference>
<dbReference type="Gene3D" id="3.30.2070.10">
    <property type="entry name" value="Formate dehydrogenase/DMSO reductase"/>
    <property type="match status" value="1"/>
</dbReference>
<keyword evidence="4" id="KW-0500">Molybdenum</keyword>
<dbReference type="GO" id="GO:0016491">
    <property type="term" value="F:oxidoreductase activity"/>
    <property type="evidence" value="ECO:0007669"/>
    <property type="project" value="UniProtKB-KW"/>
</dbReference>
<evidence type="ECO:0000256" key="1">
    <source>
        <dbReference type="ARBA" id="ARBA00001966"/>
    </source>
</evidence>
<protein>
    <submittedName>
        <fullName evidence="11">Tat (Twin-arginine translocation) pathway signal sequence</fullName>
    </submittedName>
</protein>
<dbReference type="SMART" id="SM00926">
    <property type="entry name" value="Molybdop_Fe4S4"/>
    <property type="match status" value="1"/>
</dbReference>
<dbReference type="InterPro" id="IPR006657">
    <property type="entry name" value="MoPterin_dinucl-bd_dom"/>
</dbReference>